<evidence type="ECO:0000313" key="1">
    <source>
        <dbReference type="EMBL" id="MDF1586440.1"/>
    </source>
</evidence>
<dbReference type="Proteomes" id="UP001301140">
    <property type="component" value="Unassembled WGS sequence"/>
</dbReference>
<reference evidence="1 2" key="1">
    <citation type="submission" date="2023-03" db="EMBL/GenBank/DDBJ databases">
        <title>YIM 152171 draft genome.</title>
        <authorList>
            <person name="Yang Z."/>
        </authorList>
    </citation>
    <scope>NUCLEOTIDE SEQUENCE [LARGE SCALE GENOMIC DNA]</scope>
    <source>
        <strain evidence="1 2">YIM 152171</strain>
    </source>
</reference>
<proteinExistence type="predicted"/>
<accession>A0AAP3XR69</accession>
<protein>
    <submittedName>
        <fullName evidence="1">Uncharacterized protein</fullName>
    </submittedName>
</protein>
<dbReference type="EMBL" id="JARGEQ010000083">
    <property type="protein sequence ID" value="MDF1586440.1"/>
    <property type="molecule type" value="Genomic_DNA"/>
</dbReference>
<name>A0AAP3XR69_9PROT</name>
<comment type="caution">
    <text evidence="1">The sequence shown here is derived from an EMBL/GenBank/DDBJ whole genome shotgun (WGS) entry which is preliminary data.</text>
</comment>
<gene>
    <name evidence="1" type="ORF">PZ740_08585</name>
</gene>
<evidence type="ECO:0000313" key="2">
    <source>
        <dbReference type="Proteomes" id="UP001301140"/>
    </source>
</evidence>
<dbReference type="RefSeq" id="WP_327788856.1">
    <property type="nucleotide sequence ID" value="NZ_JARGEQ010000083.1"/>
</dbReference>
<dbReference type="AlphaFoldDB" id="A0AAP3XR69"/>
<sequence>MANDLLTDAAAGARNLLQGCLRAQPGEKLLLLSESPEHGFYDRGAPDAVAEQAVAMGLSVDRREVPFVRTAEDADKETWERMREADCTVFFARLGDQIRFQTRPHAARAAMVYALDEGMLGSRYGIASHDGFVQLKKLIDAAVANASRIRLTCPLGTDLAGCFPDEARRRAEAEGEVAIRRFPMATFKPVPAAEFSGEVVISRFLTGTGHRYYTPYDLLLDKPVVARVAGGRVSGYAGPAEEVETVRRHVARVGERFGIDPAIIHSWHAGIHPGCAYLPDAFQNLARWGNAAFANPRLLHFHTCGDYAPGEISWNIVDPTIELDGVALWDNGVLHPERIPGGAELLAEWPDVREVFQSPRREIGF</sequence>
<keyword evidence="2" id="KW-1185">Reference proteome</keyword>
<organism evidence="1 2">
    <name type="scientific">Marinimicrococcus flavescens</name>
    <dbReference type="NCBI Taxonomy" id="3031815"/>
    <lineage>
        <taxon>Bacteria</taxon>
        <taxon>Pseudomonadati</taxon>
        <taxon>Pseudomonadota</taxon>
        <taxon>Alphaproteobacteria</taxon>
        <taxon>Geminicoccales</taxon>
        <taxon>Geminicoccaceae</taxon>
        <taxon>Marinimicrococcus</taxon>
    </lineage>
</organism>